<feature type="region of interest" description="Disordered" evidence="1">
    <location>
        <begin position="135"/>
        <end position="217"/>
    </location>
</feature>
<sequence length="1201" mass="128796">MLSHLRFHRRGHSNPTSPVPELPSSPVGGQPSSPFFPDALSPPDTRPQSSSSSALPPKLPPITRVTSADGDAELVDLRDLRLDHQQDVDVATPPQQQQPQPHPHPQPMPRSPYNGDSGFIGGVALRNYRRDMAAQAANRSDSSDYIVGNSGDSQAAAYGSRPPPSTTDTTTTAASRPPAQPLRQNKGTTSFVSPSEMHSNSAAPVGRRPAGTRLTSEQQVPWTGTTAVEAPKGKRGLPFLKNPMSTLLLRRKNNHNVPDLLPLPLSTPAEEPTYDPRIRGTRVHDFTTPRRKNIASSQESIVSKPPAKSDAAAAAAPSLSQSVDAVDAGLRDAGFQRRQTSNASDSAQSGSLSMASQSMMMSSSMSSDRTRFSLVDEPAMPNQAAPPVPPKDDVPTSTARRSNSQASFTKGADSVTFSKAHPSVRSIRTTHSTNRSLRSVSGMSTRDAMSALPRHMKSTSSRFSFDMIGAAKQEKLLEERHRQREAERQVTDPPGPRDSRYDEFDDDGFDYDAMMDDDGLEERIPGVNADYDDEEDDYFIEDDEVGHAGNINSMDGMNGMDNMSNMDNSYSNFVFQNSNPASSLASPNSAGILVTPRDAHGQVIGYAMTQETPRLQSFPNSPYNPITGEASPGLGIQGINMQAPKPIESSDTAGPTHTVPGDAVPTGPKSKTKDDLYFDDGLIGFEDEFAEELAAPPEWDAAPFDESIFDLNDTDQYGRPLPGAFAQAQNLRRAASQAQPKRDSDMTSRFSAQSGVTQSTAHTSMSVDPAQPQVAYEEKLDPIVSDAVPTAPAATGTVDASSAAAPLMAAYQAALAAAAHEAAASGKFERGGSPIQQEAGPQDGGSPKTPEKRMPVQDYEYENDEYSAAYEDMDDFELDDDAIIAEANASALANDSDGWYGQEFGFYANPMNQHHNLSGSSPSQSGNYGYANGGFFGPKGVDSLGRSTSGRIVCREPNLTPITERSEYSNRNSVMSNLGLPPWSPATQIQSPGLAQLAMMAERGDDQMSLSALLRLRSRAWGGSQPSISSSREGSPKSEHAPWGPNVGHGRKNSMFSNMSRDSDNASLSGSPTLTMGMSFLSSPPLPMGAPADNGNMMGMPKHGGRPDVGPQQIDTTFSSKPDHSAPLSAVSEVSTSETVSPTIPEKRPGIGHRHKGSADSISYTQEGDKGEKRWVMERRRTDEWGEVEILGREVVEGGRI</sequence>
<dbReference type="OrthoDB" id="5408302at2759"/>
<feature type="region of interest" description="Disordered" evidence="1">
    <location>
        <begin position="829"/>
        <end position="854"/>
    </location>
</feature>
<proteinExistence type="predicted"/>
<feature type="compositionally biased region" description="Low complexity" evidence="1">
    <location>
        <begin position="303"/>
        <end position="318"/>
    </location>
</feature>
<evidence type="ECO:0000313" key="2">
    <source>
        <dbReference type="EMBL" id="KAH7320270.1"/>
    </source>
</evidence>
<dbReference type="EMBL" id="JAGPNK010000006">
    <property type="protein sequence ID" value="KAH7320270.1"/>
    <property type="molecule type" value="Genomic_DNA"/>
</dbReference>
<keyword evidence="3" id="KW-1185">Reference proteome</keyword>
<feature type="region of interest" description="Disordered" evidence="1">
    <location>
        <begin position="335"/>
        <end position="444"/>
    </location>
</feature>
<evidence type="ECO:0000313" key="3">
    <source>
        <dbReference type="Proteomes" id="UP000813444"/>
    </source>
</evidence>
<feature type="compositionally biased region" description="Polar residues" evidence="1">
    <location>
        <begin position="747"/>
        <end position="766"/>
    </location>
</feature>
<protein>
    <recommendedName>
        <fullName evidence="4">AGC-kinase C-terminal domain-containing protein</fullName>
    </recommendedName>
</protein>
<feature type="compositionally biased region" description="Low complexity" evidence="1">
    <location>
        <begin position="47"/>
        <end position="56"/>
    </location>
</feature>
<feature type="region of interest" description="Disordered" evidence="1">
    <location>
        <begin position="1"/>
        <end position="122"/>
    </location>
</feature>
<feature type="compositionally biased region" description="Polar residues" evidence="1">
    <location>
        <begin position="396"/>
        <end position="408"/>
    </location>
</feature>
<dbReference type="AlphaFoldDB" id="A0A8K0WSW1"/>
<feature type="compositionally biased region" description="Polar residues" evidence="1">
    <location>
        <begin position="426"/>
        <end position="444"/>
    </location>
</feature>
<feature type="region of interest" description="Disordered" evidence="1">
    <location>
        <begin position="259"/>
        <end position="321"/>
    </location>
</feature>
<feature type="compositionally biased region" description="Low complexity" evidence="1">
    <location>
        <begin position="341"/>
        <end position="367"/>
    </location>
</feature>
<evidence type="ECO:0008006" key="4">
    <source>
        <dbReference type="Google" id="ProtNLM"/>
    </source>
</evidence>
<feature type="compositionally biased region" description="Polar residues" evidence="1">
    <location>
        <begin position="1024"/>
        <end position="1033"/>
    </location>
</feature>
<feature type="compositionally biased region" description="Basic residues" evidence="1">
    <location>
        <begin position="1"/>
        <end position="12"/>
    </location>
</feature>
<accession>A0A8K0WSW1</accession>
<feature type="compositionally biased region" description="Basic and acidic residues" evidence="1">
    <location>
        <begin position="274"/>
        <end position="288"/>
    </location>
</feature>
<reference evidence="2" key="1">
    <citation type="journal article" date="2021" name="Nat. Commun.">
        <title>Genetic determinants of endophytism in the Arabidopsis root mycobiome.</title>
        <authorList>
            <person name="Mesny F."/>
            <person name="Miyauchi S."/>
            <person name="Thiergart T."/>
            <person name="Pickel B."/>
            <person name="Atanasova L."/>
            <person name="Karlsson M."/>
            <person name="Huettel B."/>
            <person name="Barry K.W."/>
            <person name="Haridas S."/>
            <person name="Chen C."/>
            <person name="Bauer D."/>
            <person name="Andreopoulos W."/>
            <person name="Pangilinan J."/>
            <person name="LaButti K."/>
            <person name="Riley R."/>
            <person name="Lipzen A."/>
            <person name="Clum A."/>
            <person name="Drula E."/>
            <person name="Henrissat B."/>
            <person name="Kohler A."/>
            <person name="Grigoriev I.V."/>
            <person name="Martin F.M."/>
            <person name="Hacquard S."/>
        </authorList>
    </citation>
    <scope>NUCLEOTIDE SEQUENCE</scope>
    <source>
        <strain evidence="2">MPI-CAGE-CH-0235</strain>
    </source>
</reference>
<feature type="compositionally biased region" description="Basic and acidic residues" evidence="1">
    <location>
        <begin position="75"/>
        <end position="87"/>
    </location>
</feature>
<evidence type="ECO:0000256" key="1">
    <source>
        <dbReference type="SAM" id="MobiDB-lite"/>
    </source>
</evidence>
<feature type="compositionally biased region" description="Polar residues" evidence="1">
    <location>
        <begin position="1054"/>
        <end position="1082"/>
    </location>
</feature>
<feature type="region of interest" description="Disordered" evidence="1">
    <location>
        <begin position="1021"/>
        <end position="1171"/>
    </location>
</feature>
<feature type="compositionally biased region" description="Basic and acidic residues" evidence="1">
    <location>
        <begin position="480"/>
        <end position="502"/>
    </location>
</feature>
<feature type="region of interest" description="Disordered" evidence="1">
    <location>
        <begin position="630"/>
        <end position="675"/>
    </location>
</feature>
<feature type="compositionally biased region" description="Low complexity" evidence="1">
    <location>
        <begin position="1131"/>
        <end position="1144"/>
    </location>
</feature>
<feature type="compositionally biased region" description="Pro residues" evidence="1">
    <location>
        <begin position="100"/>
        <end position="110"/>
    </location>
</feature>
<feature type="region of interest" description="Disordered" evidence="1">
    <location>
        <begin position="480"/>
        <end position="503"/>
    </location>
</feature>
<organism evidence="2 3">
    <name type="scientific">Stachybotrys elegans</name>
    <dbReference type="NCBI Taxonomy" id="80388"/>
    <lineage>
        <taxon>Eukaryota</taxon>
        <taxon>Fungi</taxon>
        <taxon>Dikarya</taxon>
        <taxon>Ascomycota</taxon>
        <taxon>Pezizomycotina</taxon>
        <taxon>Sordariomycetes</taxon>
        <taxon>Hypocreomycetidae</taxon>
        <taxon>Hypocreales</taxon>
        <taxon>Stachybotryaceae</taxon>
        <taxon>Stachybotrys</taxon>
    </lineage>
</organism>
<feature type="compositionally biased region" description="Low complexity" evidence="1">
    <location>
        <begin position="24"/>
        <end position="37"/>
    </location>
</feature>
<feature type="region of interest" description="Disordered" evidence="1">
    <location>
        <begin position="734"/>
        <end position="768"/>
    </location>
</feature>
<feature type="compositionally biased region" description="Polar residues" evidence="1">
    <location>
        <begin position="182"/>
        <end position="202"/>
    </location>
</feature>
<feature type="compositionally biased region" description="Low complexity" evidence="1">
    <location>
        <begin position="166"/>
        <end position="177"/>
    </location>
</feature>
<dbReference type="Proteomes" id="UP000813444">
    <property type="component" value="Unassembled WGS sequence"/>
</dbReference>
<comment type="caution">
    <text evidence="2">The sequence shown here is derived from an EMBL/GenBank/DDBJ whole genome shotgun (WGS) entry which is preliminary data.</text>
</comment>
<name>A0A8K0WSW1_9HYPO</name>
<gene>
    <name evidence="2" type="ORF">B0I35DRAFT_431057</name>
</gene>
<feature type="compositionally biased region" description="Low complexity" evidence="1">
    <location>
        <begin position="88"/>
        <end position="99"/>
    </location>
</feature>